<dbReference type="AlphaFoldDB" id="A0A2A7U2Q2"/>
<comment type="caution">
    <text evidence="5">The sequence shown here is derived from an EMBL/GenBank/DDBJ whole genome shotgun (WGS) entry which is preliminary data.</text>
</comment>
<dbReference type="Gene3D" id="2.20.200.10">
    <property type="entry name" value="Outer membrane efflux proteins (OEP)"/>
    <property type="match status" value="1"/>
</dbReference>
<evidence type="ECO:0000256" key="3">
    <source>
        <dbReference type="RuleBase" id="RU362097"/>
    </source>
</evidence>
<dbReference type="GO" id="GO:0009279">
    <property type="term" value="C:cell outer membrane"/>
    <property type="evidence" value="ECO:0007669"/>
    <property type="project" value="UniProtKB-SubCell"/>
</dbReference>
<accession>A0A2A7U2Q2</accession>
<dbReference type="OrthoDB" id="9770517at2"/>
<dbReference type="GeneID" id="93124149"/>
<dbReference type="NCBIfam" id="NF007347">
    <property type="entry name" value="PRK09837.1"/>
    <property type="match status" value="1"/>
</dbReference>
<dbReference type="RefSeq" id="WP_005294274.1">
    <property type="nucleotide sequence ID" value="NZ_AP028090.1"/>
</dbReference>
<dbReference type="InterPro" id="IPR010131">
    <property type="entry name" value="MdtP/NodT-like"/>
</dbReference>
<evidence type="ECO:0000256" key="2">
    <source>
        <dbReference type="ARBA" id="ARBA00007613"/>
    </source>
</evidence>
<dbReference type="STRING" id="636.AAW15_07965"/>
<dbReference type="PANTHER" id="PTHR30203:SF32">
    <property type="entry name" value="CATION EFFLUX SYSTEM PROTEIN CUSC"/>
    <property type="match status" value="1"/>
</dbReference>
<evidence type="ECO:0000256" key="4">
    <source>
        <dbReference type="SAM" id="Coils"/>
    </source>
</evidence>
<proteinExistence type="inferred from homology"/>
<evidence type="ECO:0000313" key="5">
    <source>
        <dbReference type="EMBL" id="PEH72686.1"/>
    </source>
</evidence>
<comment type="subcellular location">
    <subcellularLocation>
        <location evidence="1 3">Cell outer membrane</location>
        <topology evidence="1 3">Lipid-anchor</topology>
    </subcellularLocation>
</comment>
<keyword evidence="3" id="KW-0564">Palmitate</keyword>
<dbReference type="Gene3D" id="1.20.1600.10">
    <property type="entry name" value="Outer membrane efflux proteins (OEP)"/>
    <property type="match status" value="1"/>
</dbReference>
<comment type="similarity">
    <text evidence="2 3">Belongs to the outer membrane factor (OMF) (TC 1.B.17) family.</text>
</comment>
<feature type="coiled-coil region" evidence="4">
    <location>
        <begin position="183"/>
        <end position="234"/>
    </location>
</feature>
<dbReference type="EMBL" id="PDDV01000013">
    <property type="protein sequence ID" value="PEH72686.1"/>
    <property type="molecule type" value="Genomic_DNA"/>
</dbReference>
<gene>
    <name evidence="5" type="ORF">CRM76_12490</name>
</gene>
<protein>
    <recommendedName>
        <fullName evidence="7">Cation efflux system protein CusC</fullName>
    </recommendedName>
</protein>
<evidence type="ECO:0000313" key="6">
    <source>
        <dbReference type="Proteomes" id="UP000219788"/>
    </source>
</evidence>
<evidence type="ECO:0000256" key="1">
    <source>
        <dbReference type="ARBA" id="ARBA00004459"/>
    </source>
</evidence>
<keyword evidence="3" id="KW-0812">Transmembrane</keyword>
<name>A0A2A7U2Q2_EDWTA</name>
<dbReference type="InterPro" id="IPR003423">
    <property type="entry name" value="OMP_efflux"/>
</dbReference>
<dbReference type="SUPFAM" id="SSF56954">
    <property type="entry name" value="Outer membrane efflux proteins (OEP)"/>
    <property type="match status" value="1"/>
</dbReference>
<keyword evidence="4" id="KW-0175">Coiled coil</keyword>
<dbReference type="GO" id="GO:0015562">
    <property type="term" value="F:efflux transmembrane transporter activity"/>
    <property type="evidence" value="ECO:0007669"/>
    <property type="project" value="InterPro"/>
</dbReference>
<sequence length="460" mass="50510">MVKIKQLGVSMVLALTGCVSLAPEYQRPPSPVAARFSSSQAASVEAPSHYQDHGWRQFFHETQVQRLIEQALRNNRDLRQAVLNVRLARTQLALQQAERYPQLDASAQANYRDPFAGGASSREYQLGGALGFELDLFGRLQSMSEQERQNFLASQQAQRAVQILVVANVAQAYFTQQLAYAQLRIAEETLQNYRQSYSLIEQQVRAGSNNLLALEQARGQIESTQATLARREGELAQANHAIQRLVGVYGDLPGDQEGLARGVEPLALPVPLPSTILLQRPDIMEAEHLLQAADANIGAARAAFFPSISLSGGVNSSGSDLAGLFSAAGGMWSFVPKVTLPIFNGGRNRANLQLAELRQQQSIVNYENKIQAAFKEVDDALSTRDSLADQLMAQQRYLDALQATLQRARGLYAHGALSYLEVLDAERALFTTRQTLLDLRYAQQANEITLFAALGGGWQA</sequence>
<keyword evidence="3" id="KW-1134">Transmembrane beta strand</keyword>
<dbReference type="Pfam" id="PF02321">
    <property type="entry name" value="OEP"/>
    <property type="match status" value="2"/>
</dbReference>
<organism evidence="5 6">
    <name type="scientific">Edwardsiella tarda</name>
    <dbReference type="NCBI Taxonomy" id="636"/>
    <lineage>
        <taxon>Bacteria</taxon>
        <taxon>Pseudomonadati</taxon>
        <taxon>Pseudomonadota</taxon>
        <taxon>Gammaproteobacteria</taxon>
        <taxon>Enterobacterales</taxon>
        <taxon>Hafniaceae</taxon>
        <taxon>Edwardsiella</taxon>
    </lineage>
</organism>
<dbReference type="Proteomes" id="UP000219788">
    <property type="component" value="Unassembled WGS sequence"/>
</dbReference>
<reference evidence="6" key="1">
    <citation type="submission" date="2017-09" db="EMBL/GenBank/DDBJ databases">
        <title>FDA dAtabase for Regulatory Grade micrObial Sequences (FDA-ARGOS): Supporting development and validation of Infectious Disease Dx tests.</title>
        <authorList>
            <person name="Goldberg B."/>
            <person name="Campos J."/>
            <person name="Tallon L."/>
            <person name="Sadzewicz L."/>
            <person name="Ott S."/>
            <person name="Zhao X."/>
            <person name="Nagaraj S."/>
            <person name="Vavikolanu K."/>
            <person name="Aluvathingal J."/>
            <person name="Nadendla S."/>
            <person name="Geyer C."/>
            <person name="Sichtig H."/>
        </authorList>
    </citation>
    <scope>NUCLEOTIDE SEQUENCE [LARGE SCALE GENOMIC DNA]</scope>
    <source>
        <strain evidence="6">FDAARGOS_370</strain>
    </source>
</reference>
<evidence type="ECO:0008006" key="7">
    <source>
        <dbReference type="Google" id="ProtNLM"/>
    </source>
</evidence>
<keyword evidence="3" id="KW-0449">Lipoprotein</keyword>
<dbReference type="PROSITE" id="PS51257">
    <property type="entry name" value="PROKAR_LIPOPROTEIN"/>
    <property type="match status" value="1"/>
</dbReference>
<dbReference type="NCBIfam" id="TIGR01845">
    <property type="entry name" value="outer_NodT"/>
    <property type="match status" value="1"/>
</dbReference>
<dbReference type="PANTHER" id="PTHR30203">
    <property type="entry name" value="OUTER MEMBRANE CATION EFFLUX PROTEIN"/>
    <property type="match status" value="1"/>
</dbReference>
<keyword evidence="3" id="KW-0472">Membrane</keyword>